<sequence>MYEKTPCDVTACRGEYIRAALGSESSVLIDWNDFGVSSAVRARKLGGAKYALACGVELCKSGPDQEGYFGTDLDDKNDTSAGNLSSNFRTIPAGEHLTLDVKCNVLQPHIQGGSLMQPGFEHGTLRR</sequence>
<organism evidence="1 2">
    <name type="scientific">Araneus ventricosus</name>
    <name type="common">Orbweaver spider</name>
    <name type="synonym">Epeira ventricosa</name>
    <dbReference type="NCBI Taxonomy" id="182803"/>
    <lineage>
        <taxon>Eukaryota</taxon>
        <taxon>Metazoa</taxon>
        <taxon>Ecdysozoa</taxon>
        <taxon>Arthropoda</taxon>
        <taxon>Chelicerata</taxon>
        <taxon>Arachnida</taxon>
        <taxon>Araneae</taxon>
        <taxon>Araneomorphae</taxon>
        <taxon>Entelegynae</taxon>
        <taxon>Araneoidea</taxon>
        <taxon>Araneidae</taxon>
        <taxon>Araneus</taxon>
    </lineage>
</organism>
<gene>
    <name evidence="1" type="ORF">AVEN_268132_1</name>
</gene>
<keyword evidence="2" id="KW-1185">Reference proteome</keyword>
<evidence type="ECO:0000313" key="2">
    <source>
        <dbReference type="Proteomes" id="UP000499080"/>
    </source>
</evidence>
<name>A0A4Y2KA57_ARAVE</name>
<dbReference type="AlphaFoldDB" id="A0A4Y2KA57"/>
<protein>
    <submittedName>
        <fullName evidence="1">Uncharacterized protein</fullName>
    </submittedName>
</protein>
<comment type="caution">
    <text evidence="1">The sequence shown here is derived from an EMBL/GenBank/DDBJ whole genome shotgun (WGS) entry which is preliminary data.</text>
</comment>
<accession>A0A4Y2KA57</accession>
<dbReference type="Proteomes" id="UP000499080">
    <property type="component" value="Unassembled WGS sequence"/>
</dbReference>
<proteinExistence type="predicted"/>
<evidence type="ECO:0000313" key="1">
    <source>
        <dbReference type="EMBL" id="GBM98202.1"/>
    </source>
</evidence>
<reference evidence="1 2" key="1">
    <citation type="journal article" date="2019" name="Sci. Rep.">
        <title>Orb-weaving spider Araneus ventricosus genome elucidates the spidroin gene catalogue.</title>
        <authorList>
            <person name="Kono N."/>
            <person name="Nakamura H."/>
            <person name="Ohtoshi R."/>
            <person name="Moran D.A.P."/>
            <person name="Shinohara A."/>
            <person name="Yoshida Y."/>
            <person name="Fujiwara M."/>
            <person name="Mori M."/>
            <person name="Tomita M."/>
            <person name="Arakawa K."/>
        </authorList>
    </citation>
    <scope>NUCLEOTIDE SEQUENCE [LARGE SCALE GENOMIC DNA]</scope>
</reference>
<dbReference type="EMBL" id="BGPR01004301">
    <property type="protein sequence ID" value="GBM98202.1"/>
    <property type="molecule type" value="Genomic_DNA"/>
</dbReference>